<name>A0ABR1V4W9_9PEZI</name>
<evidence type="ECO:0000256" key="1">
    <source>
        <dbReference type="SAM" id="SignalP"/>
    </source>
</evidence>
<dbReference type="EMBL" id="JAQQWN010000009">
    <property type="protein sequence ID" value="KAK8066241.1"/>
    <property type="molecule type" value="Genomic_DNA"/>
</dbReference>
<feature type="chain" id="PRO_5045279874" evidence="1">
    <location>
        <begin position="20"/>
        <end position="159"/>
    </location>
</feature>
<reference evidence="2 3" key="1">
    <citation type="submission" date="2023-01" db="EMBL/GenBank/DDBJ databases">
        <title>Analysis of 21 Apiospora genomes using comparative genomics revels a genus with tremendous synthesis potential of carbohydrate active enzymes and secondary metabolites.</title>
        <authorList>
            <person name="Sorensen T."/>
        </authorList>
    </citation>
    <scope>NUCLEOTIDE SEQUENCE [LARGE SCALE GENOMIC DNA]</scope>
    <source>
        <strain evidence="2 3">CBS 114990</strain>
    </source>
</reference>
<feature type="signal peptide" evidence="1">
    <location>
        <begin position="1"/>
        <end position="19"/>
    </location>
</feature>
<dbReference type="Proteomes" id="UP001433268">
    <property type="component" value="Unassembled WGS sequence"/>
</dbReference>
<organism evidence="2 3">
    <name type="scientific">Apiospora hydei</name>
    <dbReference type="NCBI Taxonomy" id="1337664"/>
    <lineage>
        <taxon>Eukaryota</taxon>
        <taxon>Fungi</taxon>
        <taxon>Dikarya</taxon>
        <taxon>Ascomycota</taxon>
        <taxon>Pezizomycotina</taxon>
        <taxon>Sordariomycetes</taxon>
        <taxon>Xylariomycetidae</taxon>
        <taxon>Amphisphaeriales</taxon>
        <taxon>Apiosporaceae</taxon>
        <taxon>Apiospora</taxon>
    </lineage>
</organism>
<accession>A0ABR1V4W9</accession>
<evidence type="ECO:0000313" key="3">
    <source>
        <dbReference type="Proteomes" id="UP001433268"/>
    </source>
</evidence>
<protein>
    <submittedName>
        <fullName evidence="2">Uncharacterized protein</fullName>
    </submittedName>
</protein>
<evidence type="ECO:0000313" key="2">
    <source>
        <dbReference type="EMBL" id="KAK8066241.1"/>
    </source>
</evidence>
<gene>
    <name evidence="2" type="ORF">PG997_012988</name>
</gene>
<dbReference type="RefSeq" id="XP_066662994.1">
    <property type="nucleotide sequence ID" value="XM_066817302.1"/>
</dbReference>
<proteinExistence type="predicted"/>
<dbReference type="GeneID" id="92050362"/>
<sequence>MKANSLITIALATAANALAVPRQESGWKVTRFASYVAAHSITQVTSFSVSRSANGTEVICSNGSGATLASTPYLTPIADGKCEDGSGLGFSMHQVGEQAVELTVRETAEGGRSGTWTSENKMVITMQSPGSNNPNGQITQYIGPTDFELKMQTKYVVAE</sequence>
<keyword evidence="1" id="KW-0732">Signal</keyword>
<keyword evidence="3" id="KW-1185">Reference proteome</keyword>
<comment type="caution">
    <text evidence="2">The sequence shown here is derived from an EMBL/GenBank/DDBJ whole genome shotgun (WGS) entry which is preliminary data.</text>
</comment>